<evidence type="ECO:0000313" key="2">
    <source>
        <dbReference type="EMBL" id="TDE16407.1"/>
    </source>
</evidence>
<evidence type="ECO:0000256" key="1">
    <source>
        <dbReference type="SAM" id="Phobius"/>
    </source>
</evidence>
<name>A0A4R5DRT4_9BACT</name>
<evidence type="ECO:0000313" key="3">
    <source>
        <dbReference type="Proteomes" id="UP000294850"/>
    </source>
</evidence>
<proteinExistence type="predicted"/>
<dbReference type="OrthoDB" id="1523880at2"/>
<organism evidence="2 3">
    <name type="scientific">Dyadobacter psychrotolerans</name>
    <dbReference type="NCBI Taxonomy" id="2541721"/>
    <lineage>
        <taxon>Bacteria</taxon>
        <taxon>Pseudomonadati</taxon>
        <taxon>Bacteroidota</taxon>
        <taxon>Cytophagia</taxon>
        <taxon>Cytophagales</taxon>
        <taxon>Spirosomataceae</taxon>
        <taxon>Dyadobacter</taxon>
    </lineage>
</organism>
<keyword evidence="3" id="KW-1185">Reference proteome</keyword>
<feature type="transmembrane region" description="Helical" evidence="1">
    <location>
        <begin position="51"/>
        <end position="72"/>
    </location>
</feature>
<feature type="transmembrane region" description="Helical" evidence="1">
    <location>
        <begin position="25"/>
        <end position="45"/>
    </location>
</feature>
<feature type="transmembrane region" description="Helical" evidence="1">
    <location>
        <begin position="241"/>
        <end position="262"/>
    </location>
</feature>
<feature type="transmembrane region" description="Helical" evidence="1">
    <location>
        <begin position="177"/>
        <end position="195"/>
    </location>
</feature>
<feature type="transmembrane region" description="Helical" evidence="1">
    <location>
        <begin position="148"/>
        <end position="170"/>
    </location>
</feature>
<dbReference type="AlphaFoldDB" id="A0A4R5DRT4"/>
<gene>
    <name evidence="2" type="ORF">E0F88_09200</name>
</gene>
<dbReference type="Proteomes" id="UP000294850">
    <property type="component" value="Unassembled WGS sequence"/>
</dbReference>
<keyword evidence="1" id="KW-0472">Membrane</keyword>
<protein>
    <submittedName>
        <fullName evidence="2">Uncharacterized protein</fullName>
    </submittedName>
</protein>
<dbReference type="EMBL" id="SMFL01000003">
    <property type="protein sequence ID" value="TDE16407.1"/>
    <property type="molecule type" value="Genomic_DNA"/>
</dbReference>
<reference evidence="2 3" key="1">
    <citation type="submission" date="2019-03" db="EMBL/GenBank/DDBJ databases">
        <title>Dyadobacter AR-3-6 sp. nov., isolated from arctic soil.</title>
        <authorList>
            <person name="Chaudhary D.K."/>
        </authorList>
    </citation>
    <scope>NUCLEOTIDE SEQUENCE [LARGE SCALE GENOMIC DNA]</scope>
    <source>
        <strain evidence="2 3">AR-3-6</strain>
    </source>
</reference>
<feature type="transmembrane region" description="Helical" evidence="1">
    <location>
        <begin position="100"/>
        <end position="124"/>
    </location>
</feature>
<dbReference type="RefSeq" id="WP_131957941.1">
    <property type="nucleotide sequence ID" value="NZ_SMFL01000003.1"/>
</dbReference>
<accession>A0A4R5DRT4</accession>
<keyword evidence="1" id="KW-1133">Transmembrane helix</keyword>
<keyword evidence="1" id="KW-0812">Transmembrane</keyword>
<sequence length="267" mass="30267">MNQTFDLQRFTILLKLNFVEKGRNYMLTSGLFIGLLFILLVPTALSDEFLPYGAVLHFMALPLVVLLGGSVFTSSMFSQYTSPSTGIAATLVPGSILEKFLTALVVYLCFSVLLLGMFLALHYFTIDLGNSRLPENGNKYQYIPKPMLWYFACIYIISQGAFFLGSIYFSKFSYLKTAGILFLTFVLTIVLSSWLTSRLVDASVNSVPFVPWQVSAAITKVPPIKLLRARYIVYFPEMVQYMIYALPVLVMLGLWYISFLRLKEKEF</sequence>
<comment type="caution">
    <text evidence="2">The sequence shown here is derived from an EMBL/GenBank/DDBJ whole genome shotgun (WGS) entry which is preliminary data.</text>
</comment>